<keyword evidence="4 12" id="KW-0808">Transferase</keyword>
<dbReference type="GO" id="GO:0005789">
    <property type="term" value="C:endoplasmic reticulum membrane"/>
    <property type="evidence" value="ECO:0007669"/>
    <property type="project" value="UniProtKB-SubCell"/>
</dbReference>
<evidence type="ECO:0000313" key="12">
    <source>
        <dbReference type="EMBL" id="GCB27774.1"/>
    </source>
</evidence>
<comment type="similarity">
    <text evidence="2">Belongs to the diacylglycerol acyltransferase family.</text>
</comment>
<keyword evidence="9" id="KW-0472">Membrane</keyword>
<keyword evidence="5" id="KW-0812">Transmembrane</keyword>
<evidence type="ECO:0000256" key="5">
    <source>
        <dbReference type="ARBA" id="ARBA00022692"/>
    </source>
</evidence>
<comment type="subcellular location">
    <subcellularLocation>
        <location evidence="1">Endoplasmic reticulum membrane</location>
        <topology evidence="1">Multi-pass membrane protein</topology>
    </subcellularLocation>
</comment>
<organism evidence="12 13">
    <name type="scientific">Aspergillus awamori</name>
    <name type="common">Black koji mold</name>
    <dbReference type="NCBI Taxonomy" id="105351"/>
    <lineage>
        <taxon>Eukaryota</taxon>
        <taxon>Fungi</taxon>
        <taxon>Dikarya</taxon>
        <taxon>Ascomycota</taxon>
        <taxon>Pezizomycotina</taxon>
        <taxon>Eurotiomycetes</taxon>
        <taxon>Eurotiomycetidae</taxon>
        <taxon>Eurotiales</taxon>
        <taxon>Aspergillaceae</taxon>
        <taxon>Aspergillus</taxon>
    </lineage>
</organism>
<dbReference type="PANTHER" id="PTHR12317:SF61">
    <property type="entry name" value="DIACYLGLYCEROL O-ACYLTRANSFERASE"/>
    <property type="match status" value="1"/>
</dbReference>
<evidence type="ECO:0000256" key="11">
    <source>
        <dbReference type="SAM" id="MobiDB-lite"/>
    </source>
</evidence>
<keyword evidence="7" id="KW-1133">Transmembrane helix</keyword>
<evidence type="ECO:0000256" key="4">
    <source>
        <dbReference type="ARBA" id="ARBA00022679"/>
    </source>
</evidence>
<accession>A0A401L8D0</accession>
<dbReference type="GO" id="GO:0019432">
    <property type="term" value="P:triglyceride biosynthetic process"/>
    <property type="evidence" value="ECO:0007669"/>
    <property type="project" value="TreeGrafter"/>
</dbReference>
<reference evidence="12 13" key="1">
    <citation type="submission" date="2016-09" db="EMBL/GenBank/DDBJ databases">
        <title>Aspergillus awamori IFM 58123T.</title>
        <authorList>
            <person name="Kusuya Y."/>
            <person name="Shimizu M."/>
            <person name="Takahashi H."/>
            <person name="Yaguchi T."/>
        </authorList>
    </citation>
    <scope>NUCLEOTIDE SEQUENCE [LARGE SCALE GENOMIC DNA]</scope>
    <source>
        <strain evidence="12 13">IFM 58123</strain>
    </source>
</reference>
<dbReference type="CDD" id="cd14688">
    <property type="entry name" value="bZIP_YAP"/>
    <property type="match status" value="1"/>
</dbReference>
<dbReference type="PANTHER" id="PTHR12317">
    <property type="entry name" value="DIACYLGLYCEROL O-ACYLTRANSFERASE"/>
    <property type="match status" value="1"/>
</dbReference>
<keyword evidence="6" id="KW-0256">Endoplasmic reticulum</keyword>
<dbReference type="STRING" id="105351.A0A401L8D0"/>
<feature type="region of interest" description="Disordered" evidence="11">
    <location>
        <begin position="27"/>
        <end position="107"/>
    </location>
</feature>
<name>A0A401L8D0_ASPAW</name>
<keyword evidence="10 12" id="KW-0012">Acyltransferase</keyword>
<keyword evidence="13" id="KW-1185">Reference proteome</keyword>
<keyword evidence="3" id="KW-0444">Lipid biosynthesis</keyword>
<sequence>MDPIAPASSNTVTLRPMPQLEHLWTPEDDWTGVSDRTHRRRLQNRLNQRAYRRKHKAATGNSSSSSSSSSLSPSSSSTQTLIPHSSTIHHHPTTPTPPTSTSDEFDDLHCHLAPHNFHQIRHAFTILATQSYLTNSPRLEHLLSLTRLNVHRAINDNIRILGMTPAWLRPDDALSIFNNNTIITNNPSFLPDVDISTLPESLRPTALQRLVPHHPWLDFFPFPEMRDRLIVAATAGYLDEDELCRDLMAFWDTRNSGATLVVNGGLFLSTAPFAFVTTGCPDRFHLVPGLKGLDWLFEVSENVLPCGLIHLPVKSVKAHDSELNRWLPNLSTVLVNLATPKLRDARNITAALKTLLETRVDALRLRVLWKLPKYALDYDDVYEKVLELLHEEIQMEQPALLKVISNPSYQTKAAELSKLYHQKEDRGGEADKTTELVHHPERMALPIPNVDESGLPTRDHFQIIKSASGDTLETIPPPQLPSPFQKLPGFTSLQPFLELLIVTLSTNTSILLPMIGYSLLLIPRLRLPILLYLIYIKYLSKAHQSPSPLRSPLLHNHPLWTLYTTYFPIRLYRSHPLPSHRKYLFGYHPHGVSIRGAIAAFASNGAGFSSLFPDITTNTLLVSDKTMRGPLLREYALALGINGVSYTSCVNHLARAGQAITICIGGAREARYAKPNTMDLVLNVRRGFVRVAVQTGADLVPVLAFGENELFDVGTVDEEVVKGRAWVGWVPRAWYAVTGMKVRWVGGRWGLIVPYRRPVNVVVGRVIAVREGRGVEDDDDYDGYVEELHGRYVEELRRLWREWRDVFGVERGVRLRIVE</sequence>
<dbReference type="CDD" id="cd07987">
    <property type="entry name" value="LPLAT_MGAT-like"/>
    <property type="match status" value="1"/>
</dbReference>
<evidence type="ECO:0000256" key="10">
    <source>
        <dbReference type="ARBA" id="ARBA00023315"/>
    </source>
</evidence>
<dbReference type="AlphaFoldDB" id="A0A401L8D0"/>
<evidence type="ECO:0000256" key="6">
    <source>
        <dbReference type="ARBA" id="ARBA00022824"/>
    </source>
</evidence>
<keyword evidence="8" id="KW-0443">Lipid metabolism</keyword>
<dbReference type="EMBL" id="BDHI01000029">
    <property type="protein sequence ID" value="GCB27774.1"/>
    <property type="molecule type" value="Genomic_DNA"/>
</dbReference>
<dbReference type="InterPro" id="IPR021833">
    <property type="entry name" value="DUF3425"/>
</dbReference>
<evidence type="ECO:0000256" key="9">
    <source>
        <dbReference type="ARBA" id="ARBA00023136"/>
    </source>
</evidence>
<evidence type="ECO:0000256" key="2">
    <source>
        <dbReference type="ARBA" id="ARBA00005420"/>
    </source>
</evidence>
<evidence type="ECO:0000313" key="13">
    <source>
        <dbReference type="Proteomes" id="UP000286921"/>
    </source>
</evidence>
<proteinExistence type="inferred from homology"/>
<evidence type="ECO:0000256" key="7">
    <source>
        <dbReference type="ARBA" id="ARBA00022989"/>
    </source>
</evidence>
<dbReference type="Pfam" id="PF03982">
    <property type="entry name" value="DAGAT"/>
    <property type="match status" value="1"/>
</dbReference>
<dbReference type="InterPro" id="IPR007130">
    <property type="entry name" value="DAGAT"/>
</dbReference>
<comment type="caution">
    <text evidence="12">The sequence shown here is derived from an EMBL/GenBank/DDBJ whole genome shotgun (WGS) entry which is preliminary data.</text>
</comment>
<gene>
    <name evidence="12" type="ORF">AAWM_10659</name>
</gene>
<evidence type="ECO:0000256" key="1">
    <source>
        <dbReference type="ARBA" id="ARBA00004477"/>
    </source>
</evidence>
<dbReference type="Pfam" id="PF11905">
    <property type="entry name" value="DUF3425"/>
    <property type="match status" value="1"/>
</dbReference>
<evidence type="ECO:0000256" key="8">
    <source>
        <dbReference type="ARBA" id="ARBA00023098"/>
    </source>
</evidence>
<feature type="compositionally biased region" description="Low complexity" evidence="11">
    <location>
        <begin position="62"/>
        <end position="86"/>
    </location>
</feature>
<protein>
    <submittedName>
        <fullName evidence="12">Diacylglycerol O-acyltransferase 2A</fullName>
    </submittedName>
</protein>
<dbReference type="GO" id="GO:0004144">
    <property type="term" value="F:diacylglycerol O-acyltransferase activity"/>
    <property type="evidence" value="ECO:0007669"/>
    <property type="project" value="TreeGrafter"/>
</dbReference>
<evidence type="ECO:0000256" key="3">
    <source>
        <dbReference type="ARBA" id="ARBA00022516"/>
    </source>
</evidence>
<dbReference type="Proteomes" id="UP000286921">
    <property type="component" value="Unassembled WGS sequence"/>
</dbReference>